<dbReference type="InterPro" id="IPR000210">
    <property type="entry name" value="BTB/POZ_dom"/>
</dbReference>
<evidence type="ECO:0000313" key="3">
    <source>
        <dbReference type="EMBL" id="KAG0554407.1"/>
    </source>
</evidence>
<evidence type="ECO:0000256" key="1">
    <source>
        <dbReference type="ARBA" id="ARBA00004906"/>
    </source>
</evidence>
<evidence type="ECO:0000313" key="4">
    <source>
        <dbReference type="Proteomes" id="UP000822688"/>
    </source>
</evidence>
<gene>
    <name evidence="3" type="ORF">KC19_12G089300</name>
</gene>
<keyword evidence="4" id="KW-1185">Reference proteome</keyword>
<dbReference type="Pfam" id="PF00651">
    <property type="entry name" value="BTB"/>
    <property type="match status" value="1"/>
</dbReference>
<dbReference type="PANTHER" id="PTHR46672:SF8">
    <property type="entry name" value="BTB DOMAIN-CONTAINING PROTEIN"/>
    <property type="match status" value="1"/>
</dbReference>
<dbReference type="InterPro" id="IPR044714">
    <property type="entry name" value="AtSIBP1-like"/>
</dbReference>
<dbReference type="SUPFAM" id="SSF54695">
    <property type="entry name" value="POZ domain"/>
    <property type="match status" value="1"/>
</dbReference>
<comment type="caution">
    <text evidence="3">The sequence shown here is derived from an EMBL/GenBank/DDBJ whole genome shotgun (WGS) entry which is preliminary data.</text>
</comment>
<dbReference type="EMBL" id="CM026433">
    <property type="protein sequence ID" value="KAG0554407.1"/>
    <property type="molecule type" value="Genomic_DNA"/>
</dbReference>
<feature type="domain" description="BTB" evidence="2">
    <location>
        <begin position="47"/>
        <end position="117"/>
    </location>
</feature>
<proteinExistence type="predicted"/>
<dbReference type="PANTHER" id="PTHR46672">
    <property type="entry name" value="OS08G0495500 PROTEIN-RELATED"/>
    <property type="match status" value="1"/>
</dbReference>
<dbReference type="Proteomes" id="UP000822688">
    <property type="component" value="Chromosome 12"/>
</dbReference>
<reference evidence="3" key="1">
    <citation type="submission" date="2020-06" db="EMBL/GenBank/DDBJ databases">
        <title>WGS assembly of Ceratodon purpureus strain R40.</title>
        <authorList>
            <person name="Carey S.B."/>
            <person name="Jenkins J."/>
            <person name="Shu S."/>
            <person name="Lovell J.T."/>
            <person name="Sreedasyam A."/>
            <person name="Maumus F."/>
            <person name="Tiley G.P."/>
            <person name="Fernandez-Pozo N."/>
            <person name="Barry K."/>
            <person name="Chen C."/>
            <person name="Wang M."/>
            <person name="Lipzen A."/>
            <person name="Daum C."/>
            <person name="Saski C.A."/>
            <person name="Payton A.C."/>
            <person name="Mcbreen J.C."/>
            <person name="Conrad R.E."/>
            <person name="Kollar L.M."/>
            <person name="Olsson S."/>
            <person name="Huttunen S."/>
            <person name="Landis J.B."/>
            <person name="Wickett N.J."/>
            <person name="Johnson M.G."/>
            <person name="Rensing S.A."/>
            <person name="Grimwood J."/>
            <person name="Schmutz J."/>
            <person name="Mcdaniel S.F."/>
        </authorList>
    </citation>
    <scope>NUCLEOTIDE SEQUENCE</scope>
    <source>
        <strain evidence="3">R40</strain>
    </source>
</reference>
<comment type="pathway">
    <text evidence="1">Protein modification; protein ubiquitination.</text>
</comment>
<dbReference type="CDD" id="cd18186">
    <property type="entry name" value="BTB_POZ_ZBTB_KLHL-like"/>
    <property type="match status" value="1"/>
</dbReference>
<sequence>MASSSGASVLNIDITKFISPEATNRKHIAFMIRSNLTMKMLLDGLNTDITLEAKGGSRFRAHTCVLAANSPVFNAIFKTRTEERVIATVPEKLHEMTIEGLKLFVVLLYLAPVLQDNVIMNGLENAVIDHFDELVAARLKFKVPVMDPILTKALSKILTPENCGNYLYYWMIASLKQR</sequence>
<dbReference type="InterPro" id="IPR011333">
    <property type="entry name" value="SKP1/BTB/POZ_sf"/>
</dbReference>
<name>A0A8T0G7F6_CERPU</name>
<dbReference type="AlphaFoldDB" id="A0A8T0G7F6"/>
<evidence type="ECO:0000259" key="2">
    <source>
        <dbReference type="PROSITE" id="PS50097"/>
    </source>
</evidence>
<dbReference type="Gene3D" id="3.30.710.10">
    <property type="entry name" value="Potassium Channel Kv1.1, Chain A"/>
    <property type="match status" value="1"/>
</dbReference>
<protein>
    <recommendedName>
        <fullName evidence="2">BTB domain-containing protein</fullName>
    </recommendedName>
</protein>
<accession>A0A8T0G7F6</accession>
<dbReference type="OrthoDB" id="6359816at2759"/>
<organism evidence="3 4">
    <name type="scientific">Ceratodon purpureus</name>
    <name type="common">Fire moss</name>
    <name type="synonym">Dicranum purpureum</name>
    <dbReference type="NCBI Taxonomy" id="3225"/>
    <lineage>
        <taxon>Eukaryota</taxon>
        <taxon>Viridiplantae</taxon>
        <taxon>Streptophyta</taxon>
        <taxon>Embryophyta</taxon>
        <taxon>Bryophyta</taxon>
        <taxon>Bryophytina</taxon>
        <taxon>Bryopsida</taxon>
        <taxon>Dicranidae</taxon>
        <taxon>Pseudoditrichales</taxon>
        <taxon>Ditrichaceae</taxon>
        <taxon>Ceratodon</taxon>
    </lineage>
</organism>
<dbReference type="PROSITE" id="PS50097">
    <property type="entry name" value="BTB"/>
    <property type="match status" value="1"/>
</dbReference>